<gene>
    <name evidence="1" type="ORF">FDZ14_16105</name>
</gene>
<proteinExistence type="predicted"/>
<dbReference type="Proteomes" id="UP000501076">
    <property type="component" value="Chromosome"/>
</dbReference>
<dbReference type="EMBL" id="CP045272">
    <property type="protein sequence ID" value="QJX77639.1"/>
    <property type="molecule type" value="Genomic_DNA"/>
</dbReference>
<name>A0A6M6DXX9_PRIMG</name>
<protein>
    <submittedName>
        <fullName evidence="1">Uncharacterized protein</fullName>
    </submittedName>
</protein>
<evidence type="ECO:0000313" key="1">
    <source>
        <dbReference type="EMBL" id="QJX77639.1"/>
    </source>
</evidence>
<organism evidence="1 2">
    <name type="scientific">Priestia megaterium</name>
    <name type="common">Bacillus megaterium</name>
    <dbReference type="NCBI Taxonomy" id="1404"/>
    <lineage>
        <taxon>Bacteria</taxon>
        <taxon>Bacillati</taxon>
        <taxon>Bacillota</taxon>
        <taxon>Bacilli</taxon>
        <taxon>Bacillales</taxon>
        <taxon>Bacillaceae</taxon>
        <taxon>Priestia</taxon>
    </lineage>
</organism>
<dbReference type="AlphaFoldDB" id="A0A6M6DXX9"/>
<sequence length="61" mass="7275">MKSGLYERILVKERSERVGFLIENPTRSAFFMVNVAFICFVPSSTVDWRARRRLLPEKRNR</sequence>
<accession>A0A6M6DXX9</accession>
<evidence type="ECO:0000313" key="2">
    <source>
        <dbReference type="Proteomes" id="UP000501076"/>
    </source>
</evidence>
<reference evidence="1 2" key="1">
    <citation type="submission" date="2019-10" db="EMBL/GenBank/DDBJ databases">
        <title>Complete genome sequences for adaption low water activity.</title>
        <authorList>
            <person name="Zhao L."/>
            <person name="Zhong J."/>
        </authorList>
    </citation>
    <scope>NUCLEOTIDE SEQUENCE [LARGE SCALE GENOMIC DNA]</scope>
    <source>
        <strain evidence="1 2">FDU301</strain>
    </source>
</reference>